<evidence type="ECO:0000313" key="2">
    <source>
        <dbReference type="Proteomes" id="UP000280960"/>
    </source>
</evidence>
<proteinExistence type="predicted"/>
<evidence type="ECO:0000313" key="1">
    <source>
        <dbReference type="EMBL" id="AYO30812.1"/>
    </source>
</evidence>
<name>A0A3G2R5V5_9FIRM</name>
<protein>
    <submittedName>
        <fullName evidence="1">Uncharacterized protein</fullName>
    </submittedName>
</protein>
<dbReference type="EMBL" id="CP033169">
    <property type="protein sequence ID" value="AYO30812.1"/>
    <property type="molecule type" value="Genomic_DNA"/>
</dbReference>
<dbReference type="AlphaFoldDB" id="A0A3G2R5V5"/>
<accession>A0A3G2R5V5</accession>
<reference evidence="1 2" key="1">
    <citation type="submission" date="2018-10" db="EMBL/GenBank/DDBJ databases">
        <authorList>
            <person name="Zhang X."/>
        </authorList>
    </citation>
    <scope>NUCLEOTIDE SEQUENCE [LARGE SCALE GENOMIC DNA]</scope>
    <source>
        <strain evidence="1 2">SK-G1</strain>
    </source>
</reference>
<keyword evidence="2" id="KW-1185">Reference proteome</keyword>
<gene>
    <name evidence="1" type="ORF">D2962_09490</name>
</gene>
<sequence>MSIVRFNPQSQTFVSQKSNGTFAPKAVSHQGIISNRPPQKSGHQIISQHPITANIAVKILH</sequence>
<dbReference type="KEGG" id="bacg:D2962_09490"/>
<dbReference type="Proteomes" id="UP000280960">
    <property type="component" value="Chromosome"/>
</dbReference>
<organism evidence="1 2">
    <name type="scientific">Biomaibacter acetigenes</name>
    <dbReference type="NCBI Taxonomy" id="2316383"/>
    <lineage>
        <taxon>Bacteria</taxon>
        <taxon>Bacillati</taxon>
        <taxon>Bacillota</taxon>
        <taxon>Clostridia</taxon>
        <taxon>Thermosediminibacterales</taxon>
        <taxon>Tepidanaerobacteraceae</taxon>
        <taxon>Biomaibacter</taxon>
    </lineage>
</organism>